<keyword evidence="5" id="KW-0479">Metal-binding</keyword>
<comment type="pathway">
    <text evidence="12">Amino-acid biosynthesis; L-methionine biosynthesis via salvage pathway; L-methionine from S-methyl-5-thio-alpha-D-ribose 1-phosphate: step 4/6.</text>
</comment>
<keyword evidence="6 12" id="KW-0378">Hydrolase</keyword>
<keyword evidence="9" id="KW-0718">Serine biosynthesis</keyword>
<organism evidence="15 16">
    <name type="scientific">Domibacillus enclensis</name>
    <dbReference type="NCBI Taxonomy" id="1017273"/>
    <lineage>
        <taxon>Bacteria</taxon>
        <taxon>Bacillati</taxon>
        <taxon>Bacillota</taxon>
        <taxon>Bacilli</taxon>
        <taxon>Bacillales</taxon>
        <taxon>Bacillaceae</taxon>
        <taxon>Domibacillus</taxon>
    </lineage>
</organism>
<reference evidence="14" key="3">
    <citation type="submission" date="2017-03" db="EMBL/GenBank/DDBJ databases">
        <authorList>
            <person name="Dastager S.G."/>
            <person name="Neurgaonkar P.S."/>
            <person name="Dharne M.S."/>
        </authorList>
    </citation>
    <scope>NUCLEOTIDE SEQUENCE</scope>
    <source>
        <strain evidence="14">DSM 25145</strain>
    </source>
</reference>
<comment type="catalytic activity">
    <reaction evidence="11">
        <text>O-phospho-D-serine + H2O = D-serine + phosphate</text>
        <dbReference type="Rhea" id="RHEA:24873"/>
        <dbReference type="ChEBI" id="CHEBI:15377"/>
        <dbReference type="ChEBI" id="CHEBI:35247"/>
        <dbReference type="ChEBI" id="CHEBI:43474"/>
        <dbReference type="ChEBI" id="CHEBI:58680"/>
        <dbReference type="EC" id="3.1.3.3"/>
    </reaction>
</comment>
<dbReference type="UniPathway" id="UPA00904">
    <property type="reaction ID" value="UER00877"/>
</dbReference>
<evidence type="ECO:0000313" key="14">
    <source>
        <dbReference type="EMBL" id="OXS77620.1"/>
    </source>
</evidence>
<dbReference type="NCBIfam" id="NF007103">
    <property type="entry name" value="PRK09552.1"/>
    <property type="match status" value="1"/>
</dbReference>
<dbReference type="PANTHER" id="PTHR43344">
    <property type="entry name" value="PHOSPHOSERINE PHOSPHATASE"/>
    <property type="match status" value="1"/>
</dbReference>
<comment type="similarity">
    <text evidence="3">Belongs to the HAD-like hydrolase superfamily. SerB family.</text>
</comment>
<dbReference type="NCBIfam" id="TIGR01488">
    <property type="entry name" value="HAD-SF-IB"/>
    <property type="match status" value="1"/>
</dbReference>
<dbReference type="GO" id="GO:0036424">
    <property type="term" value="F:L-phosphoserine phosphatase activity"/>
    <property type="evidence" value="ECO:0007669"/>
    <property type="project" value="TreeGrafter"/>
</dbReference>
<dbReference type="GO" id="GO:0006564">
    <property type="term" value="P:L-serine biosynthetic process"/>
    <property type="evidence" value="ECO:0007669"/>
    <property type="project" value="UniProtKB-KW"/>
</dbReference>
<keyword evidence="4 12" id="KW-0028">Amino-acid biosynthesis</keyword>
<dbReference type="GO" id="GO:0005737">
    <property type="term" value="C:cytoplasm"/>
    <property type="evidence" value="ECO:0007669"/>
    <property type="project" value="TreeGrafter"/>
</dbReference>
<evidence type="ECO:0000256" key="7">
    <source>
        <dbReference type="ARBA" id="ARBA00022842"/>
    </source>
</evidence>
<comment type="catalytic activity">
    <reaction evidence="10">
        <text>O-phospho-L-serine + H2O = L-serine + phosphate</text>
        <dbReference type="Rhea" id="RHEA:21208"/>
        <dbReference type="ChEBI" id="CHEBI:15377"/>
        <dbReference type="ChEBI" id="CHEBI:33384"/>
        <dbReference type="ChEBI" id="CHEBI:43474"/>
        <dbReference type="ChEBI" id="CHEBI:57524"/>
        <dbReference type="EC" id="3.1.3.3"/>
    </reaction>
</comment>
<comment type="cofactor">
    <cofactor evidence="1">
        <name>Mg(2+)</name>
        <dbReference type="ChEBI" id="CHEBI:18420"/>
    </cofactor>
</comment>
<comment type="function">
    <text evidence="12">Dephosphorylates 2-hydroxy-3-keto-5-methylthiopentenyl-1-phosphate (HK-MTPenyl-1-P) yielding 1,2-dihydroxy-3-keto-5-methylthiopentene (DHK-MTPene).</text>
</comment>
<keyword evidence="17" id="KW-1185">Reference proteome</keyword>
<dbReference type="Pfam" id="PF12710">
    <property type="entry name" value="HAD"/>
    <property type="match status" value="1"/>
</dbReference>
<keyword evidence="8 12" id="KW-0486">Methionine biosynthesis</keyword>
<evidence type="ECO:0000256" key="4">
    <source>
        <dbReference type="ARBA" id="ARBA00022605"/>
    </source>
</evidence>
<evidence type="ECO:0000256" key="9">
    <source>
        <dbReference type="ARBA" id="ARBA00023299"/>
    </source>
</evidence>
<gene>
    <name evidence="12" type="primary">mtnX</name>
    <name evidence="14" type="ORF">B1B05_12375</name>
    <name evidence="15" type="ORF">SAMN05443094_105267</name>
</gene>
<dbReference type="EC" id="3.1.3.87" evidence="12 13"/>
<dbReference type="InterPro" id="IPR050582">
    <property type="entry name" value="HAD-like_SerB"/>
</dbReference>
<evidence type="ECO:0000313" key="15">
    <source>
        <dbReference type="EMBL" id="SIR13652.1"/>
    </source>
</evidence>
<evidence type="ECO:0000256" key="6">
    <source>
        <dbReference type="ARBA" id="ARBA00022801"/>
    </source>
</evidence>
<dbReference type="NCBIfam" id="TIGR03333">
    <property type="entry name" value="salvage_mtnX"/>
    <property type="match status" value="1"/>
</dbReference>
<dbReference type="InterPro" id="IPR023214">
    <property type="entry name" value="HAD_sf"/>
</dbReference>
<evidence type="ECO:0000256" key="3">
    <source>
        <dbReference type="ARBA" id="ARBA00009184"/>
    </source>
</evidence>
<dbReference type="GO" id="GO:0000287">
    <property type="term" value="F:magnesium ion binding"/>
    <property type="evidence" value="ECO:0007669"/>
    <property type="project" value="TreeGrafter"/>
</dbReference>
<dbReference type="EMBL" id="MWSK01000005">
    <property type="protein sequence ID" value="OXS77620.1"/>
    <property type="molecule type" value="Genomic_DNA"/>
</dbReference>
<protein>
    <recommendedName>
        <fullName evidence="12 13">2-hydroxy-3-keto-5-methylthiopentenyl-1-phosphate phosphatase</fullName>
        <shortName evidence="12">HK-MTPenyl-1-P phosphatase</shortName>
        <ecNumber evidence="12 13">3.1.3.87</ecNumber>
    </recommendedName>
</protein>
<evidence type="ECO:0000256" key="1">
    <source>
        <dbReference type="ARBA" id="ARBA00001946"/>
    </source>
</evidence>
<sequence>MMKNPVLVCDFDGTITENDNIIAIMKKFAPPEWVALKDGVLSQDISIKEGVGKMFALLPSAQKKEITDFILNDAKIREGFSEFVSYTKKAGIPLYIVSGGMDFFVKPILNGMIPEDHIFCNEADFSDSRIHIHWPNACDDECTNECGCCKPSIVRQVAPNHDVIVIGDSVTDLEAAKLAKLVIARDFLLEKSEQLGLNYRPFHTFYDVIDHVKEVIE</sequence>
<name>A0A1N6YG90_9BACI</name>
<comment type="catalytic activity">
    <reaction evidence="12">
        <text>2-hydroxy-5-methylsulfanyl-3-oxopent-1-enyl phosphate + H2O = 1,2-dihydroxy-5-(methylsulfanyl)pent-1-en-3-one + phosphate</text>
        <dbReference type="Rhea" id="RHEA:14481"/>
        <dbReference type="ChEBI" id="CHEBI:15377"/>
        <dbReference type="ChEBI" id="CHEBI:43474"/>
        <dbReference type="ChEBI" id="CHEBI:49252"/>
        <dbReference type="ChEBI" id="CHEBI:59505"/>
        <dbReference type="EC" id="3.1.3.87"/>
    </reaction>
</comment>
<dbReference type="RefSeq" id="WP_045850358.1">
    <property type="nucleotide sequence ID" value="NZ_FTLX01000005.1"/>
</dbReference>
<comment type="pathway">
    <text evidence="2">Amino-acid biosynthesis; L-serine biosynthesis; L-serine from 3-phospho-D-glycerate: step 3/3.</text>
</comment>
<dbReference type="OrthoDB" id="9804940at2"/>
<comment type="similarity">
    <text evidence="12">Belongs to the HAD-like hydrolase superfamily. MtnX family.</text>
</comment>
<evidence type="ECO:0000256" key="10">
    <source>
        <dbReference type="ARBA" id="ARBA00048138"/>
    </source>
</evidence>
<evidence type="ECO:0000256" key="5">
    <source>
        <dbReference type="ARBA" id="ARBA00022723"/>
    </source>
</evidence>
<dbReference type="AlphaFoldDB" id="A0A1N6YG90"/>
<dbReference type="EMBL" id="FTLX01000005">
    <property type="protein sequence ID" value="SIR13652.1"/>
    <property type="molecule type" value="Genomic_DNA"/>
</dbReference>
<dbReference type="SUPFAM" id="SSF56784">
    <property type="entry name" value="HAD-like"/>
    <property type="match status" value="1"/>
</dbReference>
<reference evidence="15 16" key="1">
    <citation type="submission" date="2017-01" db="EMBL/GenBank/DDBJ databases">
        <authorList>
            <person name="Mah S.A."/>
            <person name="Swanson W.J."/>
            <person name="Moy G.W."/>
            <person name="Vacquier V.D."/>
        </authorList>
    </citation>
    <scope>NUCLEOTIDE SEQUENCE [LARGE SCALE GENOMIC DNA]</scope>
    <source>
        <strain evidence="15 16">NIO-1016</strain>
    </source>
</reference>
<dbReference type="Gene3D" id="3.90.1470.20">
    <property type="match status" value="1"/>
</dbReference>
<proteinExistence type="inferred from homology"/>
<dbReference type="InterPro" id="IPR036412">
    <property type="entry name" value="HAD-like_sf"/>
</dbReference>
<dbReference type="CDD" id="cd07524">
    <property type="entry name" value="HAD_Pase"/>
    <property type="match status" value="1"/>
</dbReference>
<dbReference type="NCBIfam" id="TIGR01489">
    <property type="entry name" value="DKMTPPase-SF"/>
    <property type="match status" value="1"/>
</dbReference>
<dbReference type="GO" id="GO:0043716">
    <property type="term" value="F:2-hydroxy-3-keto-5-methylthiopentenyl-1-phosphate phosphatase activity"/>
    <property type="evidence" value="ECO:0007669"/>
    <property type="project" value="UniProtKB-UniRule"/>
</dbReference>
<evidence type="ECO:0000256" key="11">
    <source>
        <dbReference type="ARBA" id="ARBA00048523"/>
    </source>
</evidence>
<accession>A0A1N6YG90</accession>
<evidence type="ECO:0000256" key="2">
    <source>
        <dbReference type="ARBA" id="ARBA00005135"/>
    </source>
</evidence>
<dbReference type="GO" id="GO:0019509">
    <property type="term" value="P:L-methionine salvage from methylthioadenosine"/>
    <property type="evidence" value="ECO:0007669"/>
    <property type="project" value="UniProtKB-UniRule"/>
</dbReference>
<dbReference type="Proteomes" id="UP000215545">
    <property type="component" value="Unassembled WGS sequence"/>
</dbReference>
<dbReference type="InterPro" id="IPR006384">
    <property type="entry name" value="HAD_hydro_PyrdxlP_Pase-like"/>
</dbReference>
<evidence type="ECO:0000256" key="13">
    <source>
        <dbReference type="NCBIfam" id="TIGR03333"/>
    </source>
</evidence>
<evidence type="ECO:0000313" key="17">
    <source>
        <dbReference type="Proteomes" id="UP000215545"/>
    </source>
</evidence>
<evidence type="ECO:0000256" key="12">
    <source>
        <dbReference type="HAMAP-Rule" id="MF_01680"/>
    </source>
</evidence>
<keyword evidence="7" id="KW-0460">Magnesium</keyword>
<dbReference type="Proteomes" id="UP000186385">
    <property type="component" value="Unassembled WGS sequence"/>
</dbReference>
<dbReference type="STRING" id="1017273.SAMN05443094_105267"/>
<evidence type="ECO:0000313" key="16">
    <source>
        <dbReference type="Proteomes" id="UP000186385"/>
    </source>
</evidence>
<dbReference type="PANTHER" id="PTHR43344:SF2">
    <property type="entry name" value="PHOSPHOSERINE PHOSPHATASE"/>
    <property type="match status" value="1"/>
</dbReference>
<dbReference type="Gene3D" id="3.40.50.1000">
    <property type="entry name" value="HAD superfamily/HAD-like"/>
    <property type="match status" value="1"/>
</dbReference>
<reference evidence="17" key="2">
    <citation type="submission" date="2017-03" db="EMBL/GenBank/DDBJ databases">
        <title>Bacillus sp. V-88(T) DSM27956, whole genome shotgun sequencing project.</title>
        <authorList>
            <person name="Dastager S.G."/>
            <person name="Neurgaonkar P.S."/>
            <person name="Dharne M.S."/>
        </authorList>
    </citation>
    <scope>NUCLEOTIDE SEQUENCE [LARGE SCALE GENOMIC DNA]</scope>
    <source>
        <strain evidence="17">DSM 25145</strain>
    </source>
</reference>
<evidence type="ECO:0000256" key="8">
    <source>
        <dbReference type="ARBA" id="ARBA00023167"/>
    </source>
</evidence>
<dbReference type="HAMAP" id="MF_01680">
    <property type="entry name" value="Salvage_MtnX"/>
    <property type="match status" value="1"/>
</dbReference>
<dbReference type="InterPro" id="IPR017718">
    <property type="entry name" value="HAD-SF_hydro_IB_MtnX"/>
</dbReference>